<organism evidence="1 2">
    <name type="scientific">Phytophthora rubi</name>
    <dbReference type="NCBI Taxonomy" id="129364"/>
    <lineage>
        <taxon>Eukaryota</taxon>
        <taxon>Sar</taxon>
        <taxon>Stramenopiles</taxon>
        <taxon>Oomycota</taxon>
        <taxon>Peronosporomycetes</taxon>
        <taxon>Peronosporales</taxon>
        <taxon>Peronosporaceae</taxon>
        <taxon>Phytophthora</taxon>
    </lineage>
</organism>
<name>A0A6A3I1P7_9STRA</name>
<sequence>MTQSELVAWARKKFKLRAKPSRNAISDIMKNAESIMSATYGDDSQHKPTPPPLEMRLAAWNIDMERRNICLSRELITKSAPRQEKSGKLRIVSNRIAALRIHSSETQDYDSRRKRGSGMMLALRFQEAHRSSDLQKVRKERLPADHCLFVCRGCGELHDMGKCPMDEFYNQNRQWFDPAKHCQKWWRRC</sequence>
<dbReference type="Proteomes" id="UP000429607">
    <property type="component" value="Unassembled WGS sequence"/>
</dbReference>
<accession>A0A6A3I1P7</accession>
<evidence type="ECO:0008006" key="3">
    <source>
        <dbReference type="Google" id="ProtNLM"/>
    </source>
</evidence>
<proteinExistence type="predicted"/>
<comment type="caution">
    <text evidence="1">The sequence shown here is derived from an EMBL/GenBank/DDBJ whole genome shotgun (WGS) entry which is preliminary data.</text>
</comment>
<evidence type="ECO:0000313" key="2">
    <source>
        <dbReference type="Proteomes" id="UP000429607"/>
    </source>
</evidence>
<protein>
    <recommendedName>
        <fullName evidence="3">HTH CENPB-type domain-containing protein</fullName>
    </recommendedName>
</protein>
<dbReference type="AlphaFoldDB" id="A0A6A3I1P7"/>
<gene>
    <name evidence="1" type="ORF">PR001_g26036</name>
</gene>
<evidence type="ECO:0000313" key="1">
    <source>
        <dbReference type="EMBL" id="KAE8974294.1"/>
    </source>
</evidence>
<dbReference type="EMBL" id="QXFV01003735">
    <property type="protein sequence ID" value="KAE8974294.1"/>
    <property type="molecule type" value="Genomic_DNA"/>
</dbReference>
<reference evidence="1 2" key="1">
    <citation type="submission" date="2018-09" db="EMBL/GenBank/DDBJ databases">
        <title>Genomic investigation of the strawberry pathogen Phytophthora fragariae indicates pathogenicity is determined by transcriptional variation in three key races.</title>
        <authorList>
            <person name="Adams T.M."/>
            <person name="Armitage A.D."/>
            <person name="Sobczyk M.K."/>
            <person name="Bates H.J."/>
            <person name="Dunwell J.M."/>
            <person name="Nellist C.F."/>
            <person name="Harrison R.J."/>
        </authorList>
    </citation>
    <scope>NUCLEOTIDE SEQUENCE [LARGE SCALE GENOMIC DNA]</scope>
    <source>
        <strain evidence="1 2">SCRP249</strain>
    </source>
</reference>